<feature type="signal peptide" evidence="1">
    <location>
        <begin position="1"/>
        <end position="24"/>
    </location>
</feature>
<reference evidence="2 3" key="1">
    <citation type="submission" date="2017-01" db="EMBL/GenBank/DDBJ databases">
        <title>Genome sequencing of Rhodoferax fermentans JCM 7819.</title>
        <authorList>
            <person name="Kim Y.J."/>
            <person name="Farh M.E.-A."/>
            <person name="Yang D.-C."/>
        </authorList>
    </citation>
    <scope>NUCLEOTIDE SEQUENCE [LARGE SCALE GENOMIC DNA]</scope>
    <source>
        <strain evidence="2 3">JCM 7819</strain>
    </source>
</reference>
<evidence type="ECO:0000313" key="2">
    <source>
        <dbReference type="EMBL" id="OOV06688.1"/>
    </source>
</evidence>
<evidence type="ECO:0000256" key="1">
    <source>
        <dbReference type="SAM" id="SignalP"/>
    </source>
</evidence>
<evidence type="ECO:0000313" key="3">
    <source>
        <dbReference type="Proteomes" id="UP000190750"/>
    </source>
</evidence>
<keyword evidence="3" id="KW-1185">Reference proteome</keyword>
<gene>
    <name evidence="2" type="ORF">RF819_08080</name>
</gene>
<keyword evidence="1" id="KW-0732">Signal</keyword>
<dbReference type="AlphaFoldDB" id="A0A1T1ARU8"/>
<evidence type="ECO:0008006" key="4">
    <source>
        <dbReference type="Google" id="ProtNLM"/>
    </source>
</evidence>
<name>A0A1T1ARU8_RHOFE</name>
<sequence>MLTHFLSSVAALLLLLAAWITVQAVARRFAQQHPECGPYQEAGGGCGGGCGACAQPCNNQPNGSPNPTDAISGPSKHP</sequence>
<accession>A0A1T1ARU8</accession>
<protein>
    <recommendedName>
        <fullName evidence="4">Chemotaxis protein</fullName>
    </recommendedName>
</protein>
<feature type="chain" id="PRO_5013137356" description="Chemotaxis protein" evidence="1">
    <location>
        <begin position="25"/>
        <end position="78"/>
    </location>
</feature>
<comment type="caution">
    <text evidence="2">The sequence shown here is derived from an EMBL/GenBank/DDBJ whole genome shotgun (WGS) entry which is preliminary data.</text>
</comment>
<dbReference type="EMBL" id="MTJN01000002">
    <property type="protein sequence ID" value="OOV06688.1"/>
    <property type="molecule type" value="Genomic_DNA"/>
</dbReference>
<proteinExistence type="predicted"/>
<dbReference type="STRING" id="28066.RF819_08080"/>
<dbReference type="Proteomes" id="UP000190750">
    <property type="component" value="Unassembled WGS sequence"/>
</dbReference>
<organism evidence="2 3">
    <name type="scientific">Rhodoferax fermentans</name>
    <dbReference type="NCBI Taxonomy" id="28066"/>
    <lineage>
        <taxon>Bacteria</taxon>
        <taxon>Pseudomonadati</taxon>
        <taxon>Pseudomonadota</taxon>
        <taxon>Betaproteobacteria</taxon>
        <taxon>Burkholderiales</taxon>
        <taxon>Comamonadaceae</taxon>
        <taxon>Rhodoferax</taxon>
    </lineage>
</organism>